<sequence length="81" mass="9194">MCGNKCISTSYNIFFEKEKGMKKSLGWEKNFDGKINEVENSTSYASEFLEIMKRKFSEEEQNINLSSQSTSGFGGYGLNII</sequence>
<protein>
    <submittedName>
        <fullName evidence="1">Uncharacterized protein</fullName>
    </submittedName>
</protein>
<dbReference type="STRING" id="545697.HMPREF0216_00852"/>
<dbReference type="HOGENOM" id="CLU_2567781_0_0_9"/>
<dbReference type="EMBL" id="AMEZ01000025">
    <property type="protein sequence ID" value="EKY28330.1"/>
    <property type="molecule type" value="Genomic_DNA"/>
</dbReference>
<accession>L1QKW9</accession>
<dbReference type="PATRIC" id="fig|545697.3.peg.839"/>
<dbReference type="AlphaFoldDB" id="L1QKW9"/>
<evidence type="ECO:0000313" key="1">
    <source>
        <dbReference type="EMBL" id="EKY28330.1"/>
    </source>
</evidence>
<reference evidence="1 2" key="1">
    <citation type="submission" date="2012-05" db="EMBL/GenBank/DDBJ databases">
        <authorList>
            <person name="Weinstock G."/>
            <person name="Sodergren E."/>
            <person name="Lobos E.A."/>
            <person name="Fulton L."/>
            <person name="Fulton R."/>
            <person name="Courtney L."/>
            <person name="Fronick C."/>
            <person name="O'Laughlin M."/>
            <person name="Godfrey J."/>
            <person name="Wilson R.M."/>
            <person name="Miner T."/>
            <person name="Farmer C."/>
            <person name="Delehaunty K."/>
            <person name="Cordes M."/>
            <person name="Minx P."/>
            <person name="Tomlinson C."/>
            <person name="Chen J."/>
            <person name="Wollam A."/>
            <person name="Pepin K.H."/>
            <person name="Bhonagiri V."/>
            <person name="Zhang X."/>
            <person name="Suruliraj S."/>
            <person name="Warren W."/>
            <person name="Mitreva M."/>
            <person name="Mardis E.R."/>
            <person name="Wilson R.K."/>
        </authorList>
    </citation>
    <scope>NUCLEOTIDE SEQUENCE [LARGE SCALE GENOMIC DNA]</scope>
    <source>
        <strain evidence="1 2">DSM 1785</strain>
    </source>
</reference>
<gene>
    <name evidence="1" type="ORF">HMPREF0216_00852</name>
</gene>
<dbReference type="Proteomes" id="UP000010420">
    <property type="component" value="Unassembled WGS sequence"/>
</dbReference>
<comment type="caution">
    <text evidence="1">The sequence shown here is derived from an EMBL/GenBank/DDBJ whole genome shotgun (WGS) entry which is preliminary data.</text>
</comment>
<name>L1QKW9_9CLOT</name>
<proteinExistence type="predicted"/>
<evidence type="ECO:0000313" key="2">
    <source>
        <dbReference type="Proteomes" id="UP000010420"/>
    </source>
</evidence>
<keyword evidence="2" id="KW-1185">Reference proteome</keyword>
<organism evidence="1 2">
    <name type="scientific">Clostridium celatum DSM 1785</name>
    <dbReference type="NCBI Taxonomy" id="545697"/>
    <lineage>
        <taxon>Bacteria</taxon>
        <taxon>Bacillati</taxon>
        <taxon>Bacillota</taxon>
        <taxon>Clostridia</taxon>
        <taxon>Eubacteriales</taxon>
        <taxon>Clostridiaceae</taxon>
        <taxon>Clostridium</taxon>
    </lineage>
</organism>